<keyword evidence="4" id="KW-1185">Reference proteome</keyword>
<dbReference type="SUPFAM" id="SSF54427">
    <property type="entry name" value="NTF2-like"/>
    <property type="match status" value="1"/>
</dbReference>
<dbReference type="Proteomes" id="UP000674084">
    <property type="component" value="Unassembled WGS sequence"/>
</dbReference>
<comment type="caution">
    <text evidence="3">The sequence shown here is derived from an EMBL/GenBank/DDBJ whole genome shotgun (WGS) entry which is preliminary data.</text>
</comment>
<dbReference type="RefSeq" id="WP_210970908.1">
    <property type="nucleotide sequence ID" value="NZ_JAGPXE010000006.1"/>
</dbReference>
<dbReference type="Pfam" id="PF12680">
    <property type="entry name" value="SnoaL_2"/>
    <property type="match status" value="1"/>
</dbReference>
<feature type="compositionally biased region" description="Basic and acidic residues" evidence="1">
    <location>
        <begin position="142"/>
        <end position="151"/>
    </location>
</feature>
<reference evidence="3 4" key="1">
    <citation type="submission" date="2021-04" db="EMBL/GenBank/DDBJ databases">
        <title>Whole-genome sequencing of Saccharopolyspora endophytica KCTC 19397.</title>
        <authorList>
            <person name="Ay H."/>
            <person name="Saygin H."/>
            <person name="Sahin N."/>
        </authorList>
    </citation>
    <scope>NUCLEOTIDE SEQUENCE [LARGE SCALE GENOMIC DNA]</scope>
    <source>
        <strain evidence="3 4">KCTC 19397</strain>
    </source>
</reference>
<accession>A0ABS5DH32</accession>
<dbReference type="InterPro" id="IPR037401">
    <property type="entry name" value="SnoaL-like"/>
</dbReference>
<gene>
    <name evidence="3" type="ORF">KBO27_16675</name>
</gene>
<evidence type="ECO:0000313" key="3">
    <source>
        <dbReference type="EMBL" id="MBQ0925591.1"/>
    </source>
</evidence>
<name>A0ABS5DH32_9PSEU</name>
<feature type="region of interest" description="Disordered" evidence="1">
    <location>
        <begin position="126"/>
        <end position="151"/>
    </location>
</feature>
<sequence>MSDPEVLVRDYFAACSRGDVAGVAGSFCPDAVVYDTNHRPIRGAEAIAAFFAKVRDRSGGATWHVDTYVGDEHAAAIEWTMLVPGDGETVAVRGSEHYEFADGRIRQIRQYWTYDPDNPAVGLRDYPYDEDPRFHAANPGRMSDRSTPDRP</sequence>
<feature type="domain" description="SnoaL-like" evidence="2">
    <location>
        <begin position="8"/>
        <end position="107"/>
    </location>
</feature>
<dbReference type="Gene3D" id="3.10.450.50">
    <property type="match status" value="1"/>
</dbReference>
<dbReference type="InterPro" id="IPR032710">
    <property type="entry name" value="NTF2-like_dom_sf"/>
</dbReference>
<evidence type="ECO:0000259" key="2">
    <source>
        <dbReference type="Pfam" id="PF12680"/>
    </source>
</evidence>
<organism evidence="3 4">
    <name type="scientific">Saccharopolyspora endophytica</name>
    <dbReference type="NCBI Taxonomy" id="543886"/>
    <lineage>
        <taxon>Bacteria</taxon>
        <taxon>Bacillati</taxon>
        <taxon>Actinomycetota</taxon>
        <taxon>Actinomycetes</taxon>
        <taxon>Pseudonocardiales</taxon>
        <taxon>Pseudonocardiaceae</taxon>
        <taxon>Saccharopolyspora</taxon>
    </lineage>
</organism>
<proteinExistence type="predicted"/>
<protein>
    <submittedName>
        <fullName evidence="3">Nuclear transport factor 2 family protein</fullName>
    </submittedName>
</protein>
<dbReference type="EMBL" id="JAGPXE010000006">
    <property type="protein sequence ID" value="MBQ0925591.1"/>
    <property type="molecule type" value="Genomic_DNA"/>
</dbReference>
<evidence type="ECO:0000256" key="1">
    <source>
        <dbReference type="SAM" id="MobiDB-lite"/>
    </source>
</evidence>
<evidence type="ECO:0000313" key="4">
    <source>
        <dbReference type="Proteomes" id="UP000674084"/>
    </source>
</evidence>